<evidence type="ECO:0000256" key="2">
    <source>
        <dbReference type="SAM" id="MobiDB-lite"/>
    </source>
</evidence>
<keyword evidence="1" id="KW-0175">Coiled coil</keyword>
<comment type="caution">
    <text evidence="3">The sequence shown here is derived from an EMBL/GenBank/DDBJ whole genome shotgun (WGS) entry which is preliminary data.</text>
</comment>
<proteinExistence type="predicted"/>
<feature type="region of interest" description="Disordered" evidence="2">
    <location>
        <begin position="243"/>
        <end position="262"/>
    </location>
</feature>
<gene>
    <name evidence="3" type="ORF">G3I70_09050</name>
</gene>
<dbReference type="Proteomes" id="UP000475532">
    <property type="component" value="Unassembled WGS sequence"/>
</dbReference>
<sequence length="410" mass="43793">MSTDTPTAAELNEEFRQLRAAMAADGLGPAGHKRAAELILATYGDEFSQFDLAAGQIHATLAGGGAVEVAQMQAELAEAQKARDNAAEEIRTMDRVAGDLDAELEKARAKLADAEARAASVRDAYYREGERAEAFAARAAQARLDRNRYRAQTRAVQELCEAMRQEGLPGIARRFEAAMLDADIKVAKQHATVPRSPDGRVLPPPGPIELVADREWLIEQGSKITADECARCGNQIVRGQFDDGPWTHTETDSPTCRKSGGATTAMPKTYADLVGQRVVVLHDNGVRSHGFLRATVGDLLCLDDVDETVGNAGIDLRAGEVANVAATGPRRDQARAEGSLVLETAEGLIGQRVRIRKAGGCGGGDIWQLTGIQNGSLQVTDPLDGDGDEIPLDQVKTIEPQPASNPEDGR</sequence>
<name>A0A6L9QC49_9ACTN</name>
<feature type="coiled-coil region" evidence="1">
    <location>
        <begin position="69"/>
        <end position="124"/>
    </location>
</feature>
<organism evidence="3 4">
    <name type="scientific">Actinomadura bangladeshensis</name>
    <dbReference type="NCBI Taxonomy" id="453573"/>
    <lineage>
        <taxon>Bacteria</taxon>
        <taxon>Bacillati</taxon>
        <taxon>Actinomycetota</taxon>
        <taxon>Actinomycetes</taxon>
        <taxon>Streptosporangiales</taxon>
        <taxon>Thermomonosporaceae</taxon>
        <taxon>Actinomadura</taxon>
    </lineage>
</organism>
<evidence type="ECO:0000256" key="1">
    <source>
        <dbReference type="SAM" id="Coils"/>
    </source>
</evidence>
<dbReference type="EMBL" id="JAAGLI010000213">
    <property type="protein sequence ID" value="NEA22638.1"/>
    <property type="molecule type" value="Genomic_DNA"/>
</dbReference>
<protein>
    <submittedName>
        <fullName evidence="3">Uncharacterized protein</fullName>
    </submittedName>
</protein>
<feature type="region of interest" description="Disordered" evidence="2">
    <location>
        <begin position="382"/>
        <end position="410"/>
    </location>
</feature>
<accession>A0A6L9QC49</accession>
<evidence type="ECO:0000313" key="4">
    <source>
        <dbReference type="Proteomes" id="UP000475532"/>
    </source>
</evidence>
<dbReference type="RefSeq" id="WP_163054439.1">
    <property type="nucleotide sequence ID" value="NZ_JAAGLI010000213.1"/>
</dbReference>
<reference evidence="3 4" key="1">
    <citation type="submission" date="2020-01" db="EMBL/GenBank/DDBJ databases">
        <title>Insect and environment-associated Actinomycetes.</title>
        <authorList>
            <person name="Currrie C."/>
            <person name="Chevrette M."/>
            <person name="Carlson C."/>
            <person name="Stubbendieck R."/>
            <person name="Wendt-Pienkowski E."/>
        </authorList>
    </citation>
    <scope>NUCLEOTIDE SEQUENCE [LARGE SCALE GENOMIC DNA]</scope>
    <source>
        <strain evidence="3 4">SID10258</strain>
    </source>
</reference>
<dbReference type="AlphaFoldDB" id="A0A6L9QC49"/>
<evidence type="ECO:0000313" key="3">
    <source>
        <dbReference type="EMBL" id="NEA22638.1"/>
    </source>
</evidence>